<name>A0A8B6M7X5_METTU</name>
<proteinExistence type="predicted"/>
<organism evidence="3 4">
    <name type="scientific">Methylocella tundrae</name>
    <dbReference type="NCBI Taxonomy" id="227605"/>
    <lineage>
        <taxon>Bacteria</taxon>
        <taxon>Pseudomonadati</taxon>
        <taxon>Pseudomonadota</taxon>
        <taxon>Alphaproteobacteria</taxon>
        <taxon>Hyphomicrobiales</taxon>
        <taxon>Beijerinckiaceae</taxon>
        <taxon>Methylocella</taxon>
    </lineage>
</organism>
<evidence type="ECO:0000313" key="3">
    <source>
        <dbReference type="EMBL" id="VTZ50551.1"/>
    </source>
</evidence>
<accession>A0A8B6M7X5</accession>
<dbReference type="Proteomes" id="UP000485880">
    <property type="component" value="Unassembled WGS sequence"/>
</dbReference>
<dbReference type="InterPro" id="IPR000209">
    <property type="entry name" value="Peptidase_S8/S53_dom"/>
</dbReference>
<gene>
    <name evidence="3" type="ORF">MPC4_250059</name>
</gene>
<keyword evidence="4" id="KW-1185">Reference proteome</keyword>
<dbReference type="AlphaFoldDB" id="A0A8B6M7X5"/>
<feature type="region of interest" description="Disordered" evidence="1">
    <location>
        <begin position="1"/>
        <end position="44"/>
    </location>
</feature>
<dbReference type="InterPro" id="IPR036852">
    <property type="entry name" value="Peptidase_S8/S53_dom_sf"/>
</dbReference>
<dbReference type="RefSeq" id="WP_174512607.1">
    <property type="nucleotide sequence ID" value="NZ_CABFMQ020000082.1"/>
</dbReference>
<dbReference type="EMBL" id="CABFMQ020000082">
    <property type="protein sequence ID" value="VTZ50551.1"/>
    <property type="molecule type" value="Genomic_DNA"/>
</dbReference>
<comment type="caution">
    <text evidence="3">The sequence shown here is derived from an EMBL/GenBank/DDBJ whole genome shotgun (WGS) entry which is preliminary data.</text>
</comment>
<dbReference type="GO" id="GO:0004252">
    <property type="term" value="F:serine-type endopeptidase activity"/>
    <property type="evidence" value="ECO:0007669"/>
    <property type="project" value="InterPro"/>
</dbReference>
<dbReference type="InterPro" id="IPR034074">
    <property type="entry name" value="Y4bN_pept_dom"/>
</dbReference>
<dbReference type="Pfam" id="PF00082">
    <property type="entry name" value="Peptidase_S8"/>
    <property type="match status" value="1"/>
</dbReference>
<feature type="domain" description="Peptidase S8/S53" evidence="2">
    <location>
        <begin position="325"/>
        <end position="674"/>
    </location>
</feature>
<sequence length="870" mass="94612">MAERPLLQIPEATHNEREKRAPVPIDPNAKIAKPGFGRQSQRLGPRFDRLRNVAAQTAAQAGMTLRADPDGIAPERALVFEVAGSLGDFYSQVGRIRGLEFLLEDDADIEPSDDFHTLQTKKREQVRSDKPVGGRLYMAMPDMQALREILRLWDLYRQGQAMPWGFAPWGTLFDMLSDLRAWGPQDRVLPETLAYWRERIADRPDEPVRFEVEMWFHERADRRARAIASIEGQLAELGGQVVTAAVIDPIRYHGILVDLPPQRVQELIDHPDVTLARLDDIMYLRPQSVAAIPEPEEEGEAAATGDAPAPGGDPVAALLDGVPVANHQRLAGRLILDDPDDYAARTPAAKRSHGTSMASLIVHGDLQAGEPPLGRPLYVRPVMVFDAASDAETTPPDRLPLDVVYLAVRRLLEGEGDEPASAPSVVVINLSLGDLNRPFSGRISPWARLMDWLSFRYRVLFLISAGNVRSWLPIREFATTAEWAAAAPEAREASIINALNSEKAARTLLSPAEGLNALAVGAWHADEFAAAEDPFHLKDPFPNGGLPNVSSGVGLGFRQTVKPDVLFDGGRELVRASEDEGHVWLAVDGGGAHAGQMSAAPDAGATGRLDFQRRTVGTSNATALLTRSAVHIYDSLIEAGYDVPRSHAAVLLKALLVHGAAWGDAGDKLDGAFGPAGRDWQRHRDNISRFLGYGRPDIDRVLDCAAERATLFTYGDVQQDTQDEFDIPLPPSIEGSTELRRLTMTLAWLTPVNARHQQYRSATLELLPAGDKAFSLAVERLSGQPTHFAVNRGTLSHGIFEGESAIAFLDGGMLKLRVACRAQAGALDDRVPFAVAISIETGVGSGIAIYEEVRDAIQPAVRATAGATRG</sequence>
<reference evidence="3 4" key="1">
    <citation type="submission" date="2019-05" db="EMBL/GenBank/DDBJ databases">
        <authorList>
            <person name="Farhan Ul Haque M."/>
        </authorList>
    </citation>
    <scope>NUCLEOTIDE SEQUENCE [LARGE SCALE GENOMIC DNA]</scope>
    <source>
        <strain evidence="3">2</strain>
    </source>
</reference>
<protein>
    <recommendedName>
        <fullName evidence="2">Peptidase S8/S53 domain-containing protein</fullName>
    </recommendedName>
</protein>
<dbReference type="SUPFAM" id="SSF52743">
    <property type="entry name" value="Subtilisin-like"/>
    <property type="match status" value="1"/>
</dbReference>
<evidence type="ECO:0000256" key="1">
    <source>
        <dbReference type="SAM" id="MobiDB-lite"/>
    </source>
</evidence>
<dbReference type="CDD" id="cd04847">
    <property type="entry name" value="Peptidases_S8_Subtilisin_like_2"/>
    <property type="match status" value="1"/>
</dbReference>
<evidence type="ECO:0000313" key="4">
    <source>
        <dbReference type="Proteomes" id="UP000485880"/>
    </source>
</evidence>
<evidence type="ECO:0000259" key="2">
    <source>
        <dbReference type="Pfam" id="PF00082"/>
    </source>
</evidence>
<dbReference type="Gene3D" id="3.40.50.200">
    <property type="entry name" value="Peptidase S8/S53 domain"/>
    <property type="match status" value="1"/>
</dbReference>
<dbReference type="GO" id="GO:0006508">
    <property type="term" value="P:proteolysis"/>
    <property type="evidence" value="ECO:0007669"/>
    <property type="project" value="InterPro"/>
</dbReference>